<feature type="transmembrane region" description="Helical" evidence="2">
    <location>
        <begin position="371"/>
        <end position="392"/>
    </location>
</feature>
<name>A0AAV9XI50_9PEZI</name>
<dbReference type="EMBL" id="JAVHJO010000003">
    <property type="protein sequence ID" value="KAK6541621.1"/>
    <property type="molecule type" value="Genomic_DNA"/>
</dbReference>
<dbReference type="InterPro" id="IPR053018">
    <property type="entry name" value="Elsinochrome_Biosynth-Asso"/>
</dbReference>
<dbReference type="AlphaFoldDB" id="A0AAV9XI50"/>
<evidence type="ECO:0000256" key="2">
    <source>
        <dbReference type="SAM" id="Phobius"/>
    </source>
</evidence>
<proteinExistence type="predicted"/>
<feature type="transmembrane region" description="Helical" evidence="2">
    <location>
        <begin position="26"/>
        <end position="46"/>
    </location>
</feature>
<evidence type="ECO:0000313" key="3">
    <source>
        <dbReference type="EMBL" id="KAK6541621.1"/>
    </source>
</evidence>
<keyword evidence="2" id="KW-0472">Membrane</keyword>
<feature type="transmembrane region" description="Helical" evidence="2">
    <location>
        <begin position="547"/>
        <end position="569"/>
    </location>
</feature>
<dbReference type="Proteomes" id="UP001365542">
    <property type="component" value="Unassembled WGS sequence"/>
</dbReference>
<feature type="transmembrane region" description="Helical" evidence="2">
    <location>
        <begin position="232"/>
        <end position="252"/>
    </location>
</feature>
<dbReference type="PANTHER" id="PTHR37577">
    <property type="entry name" value="INTEGRAL MEMBRANE PROTEIN"/>
    <property type="match status" value="1"/>
</dbReference>
<comment type="caution">
    <text evidence="3">The sequence shown here is derived from an EMBL/GenBank/DDBJ whole genome shotgun (WGS) entry which is preliminary data.</text>
</comment>
<organism evidence="3 4">
    <name type="scientific">Orbilia ellipsospora</name>
    <dbReference type="NCBI Taxonomy" id="2528407"/>
    <lineage>
        <taxon>Eukaryota</taxon>
        <taxon>Fungi</taxon>
        <taxon>Dikarya</taxon>
        <taxon>Ascomycota</taxon>
        <taxon>Pezizomycotina</taxon>
        <taxon>Orbiliomycetes</taxon>
        <taxon>Orbiliales</taxon>
        <taxon>Orbiliaceae</taxon>
        <taxon>Orbilia</taxon>
    </lineage>
</organism>
<dbReference type="PANTHER" id="PTHR37577:SF1">
    <property type="entry name" value="INTEGRAL MEMBRANE PROTEIN"/>
    <property type="match status" value="1"/>
</dbReference>
<evidence type="ECO:0000256" key="1">
    <source>
        <dbReference type="SAM" id="MobiDB-lite"/>
    </source>
</evidence>
<reference evidence="3 4" key="1">
    <citation type="submission" date="2019-10" db="EMBL/GenBank/DDBJ databases">
        <authorList>
            <person name="Palmer J.M."/>
        </authorList>
    </citation>
    <scope>NUCLEOTIDE SEQUENCE [LARGE SCALE GENOMIC DNA]</scope>
    <source>
        <strain evidence="3 4">TWF694</strain>
    </source>
</reference>
<feature type="transmembrane region" description="Helical" evidence="2">
    <location>
        <begin position="517"/>
        <end position="535"/>
    </location>
</feature>
<feature type="transmembrane region" description="Helical" evidence="2">
    <location>
        <begin position="341"/>
        <end position="359"/>
    </location>
</feature>
<keyword evidence="2" id="KW-0812">Transmembrane</keyword>
<feature type="region of interest" description="Disordered" evidence="1">
    <location>
        <begin position="397"/>
        <end position="424"/>
    </location>
</feature>
<keyword evidence="4" id="KW-1185">Reference proteome</keyword>
<evidence type="ECO:0000313" key="4">
    <source>
        <dbReference type="Proteomes" id="UP001365542"/>
    </source>
</evidence>
<gene>
    <name evidence="3" type="ORF">TWF694_007421</name>
</gene>
<sequence length="601" mass="68385">MGCHIALNCEHQDYVQANADVAGNGVLAAFLASAFLTVYAMAYGYLSDSLPKSSLNETDQYIIEYFRTKPVWIHSTLSTLKGIQYKFCALVMRLFRKEYTPAVQEIPRKKREEAVSKFILALSDQQLATGLAIMIAAVANQCTLTNYDFRIAFSLAWFSAITHLATLDCLQEYFRTHRTIWNMRLIGVVAFLGLLVSGMIPKAVDISLPVACRSRPSETDPSTLDTTFFDPISFGLFLIPWFLLWVYLRRIIRQYNLKRRKDYILQAVIPWFGICKPPAFRPTEAERKRYYEHLFAEKTARDLRKSLDAMKASSVIKRNFAMFVRVLQVYDQSFLSQTPPLIFMLAYGLSQIIYSQWFSVVEVRLDTSMGFGQIIPLFLLVLPIFAAAEIYYETKENPDRSAGQTEVDESNIPSDEPSHIEPEPHSLNRAETLLLSASDSTNPDLPALEADGILYDKNVSQIERYFYKETKEIERLWNSAATVENVMEVLQKKQKYQVEFQAYKSIEEDSVSMTTSVVWMYIISASSLATLGVILNIKTVVSEIGSAFFTLVMVIYIQRGVGSYLFSLVAMREIKPHLQDIFELVRPPLDSQKLPTATVST</sequence>
<protein>
    <submittedName>
        <fullName evidence="3">Uncharacterized protein</fullName>
    </submittedName>
</protein>
<feature type="transmembrane region" description="Helical" evidence="2">
    <location>
        <begin position="182"/>
        <end position="200"/>
    </location>
</feature>
<keyword evidence="2" id="KW-1133">Transmembrane helix</keyword>
<feature type="transmembrane region" description="Helical" evidence="2">
    <location>
        <begin position="151"/>
        <end position="170"/>
    </location>
</feature>
<accession>A0AAV9XI50</accession>